<protein>
    <submittedName>
        <fullName evidence="2">Uncharacterized protein</fullName>
    </submittedName>
</protein>
<reference evidence="2" key="1">
    <citation type="submission" date="2020-05" db="EMBL/GenBank/DDBJ databases">
        <title>Phylogenomic resolution of chytrid fungi.</title>
        <authorList>
            <person name="Stajich J.E."/>
            <person name="Amses K."/>
            <person name="Simmons R."/>
            <person name="Seto K."/>
            <person name="Myers J."/>
            <person name="Bonds A."/>
            <person name="Quandt C.A."/>
            <person name="Barry K."/>
            <person name="Liu P."/>
            <person name="Grigoriev I."/>
            <person name="Longcore J.E."/>
            <person name="James T.Y."/>
        </authorList>
    </citation>
    <scope>NUCLEOTIDE SEQUENCE</scope>
    <source>
        <strain evidence="2">JEL0476</strain>
    </source>
</reference>
<organism evidence="2 3">
    <name type="scientific">Clydaea vesicula</name>
    <dbReference type="NCBI Taxonomy" id="447962"/>
    <lineage>
        <taxon>Eukaryota</taxon>
        <taxon>Fungi</taxon>
        <taxon>Fungi incertae sedis</taxon>
        <taxon>Chytridiomycota</taxon>
        <taxon>Chytridiomycota incertae sedis</taxon>
        <taxon>Chytridiomycetes</taxon>
        <taxon>Lobulomycetales</taxon>
        <taxon>Lobulomycetaceae</taxon>
        <taxon>Clydaea</taxon>
    </lineage>
</organism>
<dbReference type="AlphaFoldDB" id="A0AAD5TZU9"/>
<evidence type="ECO:0000313" key="2">
    <source>
        <dbReference type="EMBL" id="KAJ3214582.1"/>
    </source>
</evidence>
<comment type="caution">
    <text evidence="2">The sequence shown here is derived from an EMBL/GenBank/DDBJ whole genome shotgun (WGS) entry which is preliminary data.</text>
</comment>
<keyword evidence="1" id="KW-0175">Coiled coil</keyword>
<keyword evidence="3" id="KW-1185">Reference proteome</keyword>
<evidence type="ECO:0000256" key="1">
    <source>
        <dbReference type="SAM" id="Coils"/>
    </source>
</evidence>
<name>A0AAD5TZU9_9FUNG</name>
<dbReference type="Proteomes" id="UP001211065">
    <property type="component" value="Unassembled WGS sequence"/>
</dbReference>
<dbReference type="EMBL" id="JADGJW010000608">
    <property type="protein sequence ID" value="KAJ3214582.1"/>
    <property type="molecule type" value="Genomic_DNA"/>
</dbReference>
<evidence type="ECO:0000313" key="3">
    <source>
        <dbReference type="Proteomes" id="UP001211065"/>
    </source>
</evidence>
<proteinExistence type="predicted"/>
<sequence>MEGQKTMHNNFQLTVKVQHLQQEIQALNSHQRENNKNFKSLCDSLNNVINEHNNLSIFYNSNQNEFNTNIRRELIVVTDFIEKFEANQKKLEITAERLEIRVKSIETKLDAEIANSITGRLNAIENRVIHALERKWEEIKNTAHN</sequence>
<feature type="coiled-coil region" evidence="1">
    <location>
        <begin position="81"/>
        <end position="115"/>
    </location>
</feature>
<accession>A0AAD5TZU9</accession>
<gene>
    <name evidence="2" type="ORF">HK099_006794</name>
</gene>